<reference evidence="1 2" key="1">
    <citation type="submission" date="2019-09" db="EMBL/GenBank/DDBJ databases">
        <authorList>
            <person name="Brejova B."/>
        </authorList>
    </citation>
    <scope>NUCLEOTIDE SEQUENCE [LARGE SCALE GENOMIC DNA]</scope>
</reference>
<proteinExistence type="predicted"/>
<organism evidence="1 2">
    <name type="scientific">Magnusiomyces paraingens</name>
    <dbReference type="NCBI Taxonomy" id="2606893"/>
    <lineage>
        <taxon>Eukaryota</taxon>
        <taxon>Fungi</taxon>
        <taxon>Dikarya</taxon>
        <taxon>Ascomycota</taxon>
        <taxon>Saccharomycotina</taxon>
        <taxon>Dipodascomycetes</taxon>
        <taxon>Dipodascales</taxon>
        <taxon>Dipodascaceae</taxon>
        <taxon>Magnusiomyces</taxon>
    </lineage>
</organism>
<dbReference type="AlphaFoldDB" id="A0A5E8BIC2"/>
<name>A0A5E8BIC2_9ASCO</name>
<protein>
    <recommendedName>
        <fullName evidence="3">F-box domain-containing protein</fullName>
    </recommendedName>
</protein>
<sequence length="671" mass="78961">MRSSRQARSSLSRQPTHLRKGLKSEELQKYFTTKGLNDYYKIPDSEFPSQRTEIMTIECKIESNLIFEEIFHDAHFKLSKYLTVKDSLNLSQCSNRLRSIYSQIVWKTCGIFWNREISHRNPPELRNPMHTSELEQYPFINAYIFFAPETYGWKHRVNIRRLIVVIPHERVLTQFFKRSRFFRPELYPALEEVVIVSYSTNSTEVAVDSQSFIFTSPFYISLWRYYMSMPEPKLRILIRKFNDMSSGKLFNCGAIKDFIQDLTLEHYDEPPPIENVDFCFPNLMSLEIKNMDPSFANYVLSNLDQIPKLENLIFHLGIILLEDPPYEDTRVIMERSIQALSTVEKQIKRVTLELFPILPMTHIRFDGRKFMIVDGSIELKAVTFLVDSKAHNMANFAMRYLKLPQLSVMCCTAFTKIRYPQITPEVTIIPETVTCFDWVLGTDLNSFILDGIKKLKGLKKFSVTIDENGPSLWEDRVWYVEMISYLSYKFHVNKSLEPQDIEDVILFQKIRFGKDVKTLARMALSTESLLNNWIDNPLGFNKDRSIFLPKLLDNMFLLESLFQQVILMPLEYFSFTSARLIYPSLWLQRLLSDTGKSIKQILVDVHRNDPNTEFFSMPHCVPCSNRFLYETNFKSFLFDCQLERTFHSEYGVLLEVNRIDILEEEFNGWIN</sequence>
<evidence type="ECO:0000313" key="2">
    <source>
        <dbReference type="Proteomes" id="UP000398389"/>
    </source>
</evidence>
<gene>
    <name evidence="1" type="ORF">SAPINGB_P001805</name>
</gene>
<dbReference type="EMBL" id="CABVLU010000002">
    <property type="protein sequence ID" value="VVT48490.1"/>
    <property type="molecule type" value="Genomic_DNA"/>
</dbReference>
<accession>A0A5E8BIC2</accession>
<evidence type="ECO:0000313" key="1">
    <source>
        <dbReference type="EMBL" id="VVT48490.1"/>
    </source>
</evidence>
<dbReference type="GeneID" id="43580625"/>
<evidence type="ECO:0008006" key="3">
    <source>
        <dbReference type="Google" id="ProtNLM"/>
    </source>
</evidence>
<dbReference type="RefSeq" id="XP_031852416.1">
    <property type="nucleotide sequence ID" value="XM_031996525.1"/>
</dbReference>
<dbReference type="Proteomes" id="UP000398389">
    <property type="component" value="Unassembled WGS sequence"/>
</dbReference>
<keyword evidence="2" id="KW-1185">Reference proteome</keyword>